<gene>
    <name evidence="8" type="ORF">M670_04004</name>
</gene>
<dbReference type="PATRIC" id="fig|1348973.3.peg.3886"/>
<keyword evidence="4" id="KW-0411">Iron-sulfur</keyword>
<dbReference type="PANTHER" id="PTHR10134">
    <property type="entry name" value="CYTOCHROME B-C1 COMPLEX SUBUNIT RIESKE, MITOCHONDRIAL"/>
    <property type="match status" value="1"/>
</dbReference>
<evidence type="ECO:0000259" key="7">
    <source>
        <dbReference type="PROSITE" id="PS51296"/>
    </source>
</evidence>
<sequence length="158" mass="17637">MGNDKWNGGSLLLADMALNKDNPYQTVYTPSRFYADPSLQKFFKENIDVAKHLIKGKLEVSNKYAEELANDEGGIVMVNGARKGAYRDTEGKLHIVDTTCTHVGCEVNWNDSERTWDCPCHGSRFSYTGEVIEGPAEKPLQKGDHTMLENLTSENSGY</sequence>
<name>A0A072NIN6_SCHAZ</name>
<evidence type="ECO:0000256" key="5">
    <source>
        <dbReference type="ARBA" id="ARBA00023157"/>
    </source>
</evidence>
<keyword evidence="3" id="KW-0408">Iron</keyword>
<evidence type="ECO:0000256" key="4">
    <source>
        <dbReference type="ARBA" id="ARBA00023014"/>
    </source>
</evidence>
<dbReference type="InterPro" id="IPR005805">
    <property type="entry name" value="Rieske_Fe-S_prot_C"/>
</dbReference>
<dbReference type="AlphaFoldDB" id="A0A072NIN6"/>
<organism evidence="8 9">
    <name type="scientific">Schinkia azotoformans MEV2011</name>
    <dbReference type="NCBI Taxonomy" id="1348973"/>
    <lineage>
        <taxon>Bacteria</taxon>
        <taxon>Bacillati</taxon>
        <taxon>Bacillota</taxon>
        <taxon>Bacilli</taxon>
        <taxon>Bacillales</taxon>
        <taxon>Bacillaceae</taxon>
        <taxon>Calidifontibacillus/Schinkia group</taxon>
        <taxon>Schinkia</taxon>
    </lineage>
</organism>
<dbReference type="Proteomes" id="UP000027936">
    <property type="component" value="Unassembled WGS sequence"/>
</dbReference>
<dbReference type="FunFam" id="2.102.10.10:FF:000014">
    <property type="entry name" value="Oxidoreductase, FAD dependent"/>
    <property type="match status" value="1"/>
</dbReference>
<dbReference type="GO" id="GO:0046872">
    <property type="term" value="F:metal ion binding"/>
    <property type="evidence" value="ECO:0007669"/>
    <property type="project" value="UniProtKB-KW"/>
</dbReference>
<accession>A0A072NIN6</accession>
<dbReference type="InterPro" id="IPR036922">
    <property type="entry name" value="Rieske_2Fe-2S_sf"/>
</dbReference>
<dbReference type="InterPro" id="IPR017941">
    <property type="entry name" value="Rieske_2Fe-2S"/>
</dbReference>
<dbReference type="EMBL" id="JJRY01000022">
    <property type="protein sequence ID" value="KEF36753.1"/>
    <property type="molecule type" value="Genomic_DNA"/>
</dbReference>
<evidence type="ECO:0000256" key="1">
    <source>
        <dbReference type="ARBA" id="ARBA00022714"/>
    </source>
</evidence>
<dbReference type="GO" id="GO:0016705">
    <property type="term" value="F:oxidoreductase activity, acting on paired donors, with incorporation or reduction of molecular oxygen"/>
    <property type="evidence" value="ECO:0007669"/>
    <property type="project" value="UniProtKB-ARBA"/>
</dbReference>
<evidence type="ECO:0000256" key="3">
    <source>
        <dbReference type="ARBA" id="ARBA00023004"/>
    </source>
</evidence>
<evidence type="ECO:0000313" key="9">
    <source>
        <dbReference type="Proteomes" id="UP000027936"/>
    </source>
</evidence>
<dbReference type="InterPro" id="IPR038010">
    <property type="entry name" value="YhfW_C"/>
</dbReference>
<evidence type="ECO:0000313" key="8">
    <source>
        <dbReference type="EMBL" id="KEF36753.1"/>
    </source>
</evidence>
<comment type="cofactor">
    <cofactor evidence="6">
        <name>[2Fe-2S] cluster</name>
        <dbReference type="ChEBI" id="CHEBI:190135"/>
    </cofactor>
</comment>
<comment type="caution">
    <text evidence="8">The sequence shown here is derived from an EMBL/GenBank/DDBJ whole genome shotgun (WGS) entry which is preliminary data.</text>
</comment>
<dbReference type="CDD" id="cd03477">
    <property type="entry name" value="Rieske_YhfW_C"/>
    <property type="match status" value="1"/>
</dbReference>
<dbReference type="PROSITE" id="PS51296">
    <property type="entry name" value="RIESKE"/>
    <property type="match status" value="1"/>
</dbReference>
<evidence type="ECO:0000256" key="6">
    <source>
        <dbReference type="ARBA" id="ARBA00034078"/>
    </source>
</evidence>
<keyword evidence="5" id="KW-1015">Disulfide bond</keyword>
<dbReference type="PRINTS" id="PR00162">
    <property type="entry name" value="RIESKE"/>
</dbReference>
<dbReference type="InterPro" id="IPR014349">
    <property type="entry name" value="Rieske_Fe-S_prot"/>
</dbReference>
<feature type="domain" description="Rieske" evidence="7">
    <location>
        <begin position="60"/>
        <end position="141"/>
    </location>
</feature>
<dbReference type="Pfam" id="PF00355">
    <property type="entry name" value="Rieske"/>
    <property type="match status" value="1"/>
</dbReference>
<dbReference type="GO" id="GO:0051537">
    <property type="term" value="F:2 iron, 2 sulfur cluster binding"/>
    <property type="evidence" value="ECO:0007669"/>
    <property type="project" value="UniProtKB-KW"/>
</dbReference>
<keyword evidence="1" id="KW-0001">2Fe-2S</keyword>
<dbReference type="GO" id="GO:0004497">
    <property type="term" value="F:monooxygenase activity"/>
    <property type="evidence" value="ECO:0007669"/>
    <property type="project" value="UniProtKB-ARBA"/>
</dbReference>
<proteinExistence type="predicted"/>
<dbReference type="GO" id="GO:0016020">
    <property type="term" value="C:membrane"/>
    <property type="evidence" value="ECO:0007669"/>
    <property type="project" value="InterPro"/>
</dbReference>
<dbReference type="SUPFAM" id="SSF50022">
    <property type="entry name" value="ISP domain"/>
    <property type="match status" value="1"/>
</dbReference>
<reference evidence="8 9" key="1">
    <citation type="submission" date="2014-04" db="EMBL/GenBank/DDBJ databases">
        <title>Draft genome sequence of Bacillus azotoformans MEV2011, a (co-) denitrifying strain unable to grow in the presence of oxygen.</title>
        <authorList>
            <person name="Nielsen M."/>
            <person name="Schreiber L."/>
            <person name="Finster K."/>
            <person name="Schramm A."/>
        </authorList>
    </citation>
    <scope>NUCLEOTIDE SEQUENCE [LARGE SCALE GENOMIC DNA]</scope>
    <source>
        <strain evidence="8 9">MEV2011</strain>
    </source>
</reference>
<protein>
    <submittedName>
        <fullName evidence="8">Rieske Fe-S protein</fullName>
    </submittedName>
</protein>
<keyword evidence="2" id="KW-0479">Metal-binding</keyword>
<evidence type="ECO:0000256" key="2">
    <source>
        <dbReference type="ARBA" id="ARBA00022723"/>
    </source>
</evidence>
<dbReference type="Gene3D" id="2.102.10.10">
    <property type="entry name" value="Rieske [2Fe-2S] iron-sulphur domain"/>
    <property type="match status" value="1"/>
</dbReference>